<organism evidence="2 3">
    <name type="scientific">Edaphochlamys debaryana</name>
    <dbReference type="NCBI Taxonomy" id="47281"/>
    <lineage>
        <taxon>Eukaryota</taxon>
        <taxon>Viridiplantae</taxon>
        <taxon>Chlorophyta</taxon>
        <taxon>core chlorophytes</taxon>
        <taxon>Chlorophyceae</taxon>
        <taxon>CS clade</taxon>
        <taxon>Chlamydomonadales</taxon>
        <taxon>Chlamydomonadales incertae sedis</taxon>
        <taxon>Edaphochlamys</taxon>
    </lineage>
</organism>
<feature type="compositionally biased region" description="Low complexity" evidence="1">
    <location>
        <begin position="378"/>
        <end position="389"/>
    </location>
</feature>
<evidence type="ECO:0000256" key="1">
    <source>
        <dbReference type="SAM" id="MobiDB-lite"/>
    </source>
</evidence>
<evidence type="ECO:0000313" key="2">
    <source>
        <dbReference type="EMBL" id="KAG2492482.1"/>
    </source>
</evidence>
<dbReference type="AlphaFoldDB" id="A0A835XWM9"/>
<comment type="caution">
    <text evidence="2">The sequence shown here is derived from an EMBL/GenBank/DDBJ whole genome shotgun (WGS) entry which is preliminary data.</text>
</comment>
<sequence>MRQPGGSKRRRSDEEEEEVDPKRACLHLEKRLSALTGEVAQLSHQLEELRTLHGQLLAAQAHPGAETRSTAHGADVAGARMRSSDVCGDSRHAPLSTYPNPASNPAHKAVNRNLEIISTAVNTVGAPAEGAHAATLSDEQLAAQLAADYGGDLTTDFPPGAVADWWEAVLGDFAGGDDDALALAAEAEAAGGEAAFLAPGSSRTGSPAEELGAGAGHEQGASGASGPAPAAQQPWGGAAILNAAAAAASAAAAAAASCAARPQTAPSAPQGQQQPPTAPTAGLMRVTAPAPEGLAAAALRRRPRWPAWPPPGASPYPPPHALPPGSYAPAPFQVPGGGPSSGSAGGAWWPHPAATAAAEAQPSPQHARAAPSPPAPQSLPQAQAQAQPPTGLKAEDLGRCSSSAVGPCGPAPAPARFSVAALYRDAAAAAAAAAGGWDWASACGGEAPGAPLHGGQGSGASHPLAPPACPCPGAPPLDAQHSGASSSTGGGAASEPLQPAPGSGPDSWQPLAGCPPSAGAGAPEVPPVATPVKAPPPLARSPVRAASPAGKGPRGAPPPGYAHAWSQHGMPYPPPPYGPVPYPAAPYGPPGAAASPVRWRRVPASAVRLPQLPTLPAPPVSSGAAAGASAPGGAPPAAAAGLYMRAYPPMPGGRPMQPMYAQHPLQYDIVRPGAMEAAVAQ</sequence>
<feature type="region of interest" description="Disordered" evidence="1">
    <location>
        <begin position="263"/>
        <end position="283"/>
    </location>
</feature>
<feature type="compositionally biased region" description="Low complexity" evidence="1">
    <location>
        <begin position="219"/>
        <end position="232"/>
    </location>
</feature>
<reference evidence="2" key="1">
    <citation type="journal article" date="2020" name="bioRxiv">
        <title>Comparative genomics of Chlamydomonas.</title>
        <authorList>
            <person name="Craig R.J."/>
            <person name="Hasan A.R."/>
            <person name="Ness R.W."/>
            <person name="Keightley P.D."/>
        </authorList>
    </citation>
    <scope>NUCLEOTIDE SEQUENCE</scope>
    <source>
        <strain evidence="2">CCAP 11/70</strain>
    </source>
</reference>
<feature type="compositionally biased region" description="Low complexity" evidence="1">
    <location>
        <begin position="510"/>
        <end position="523"/>
    </location>
</feature>
<feature type="compositionally biased region" description="Gly residues" evidence="1">
    <location>
        <begin position="335"/>
        <end position="345"/>
    </location>
</feature>
<feature type="region of interest" description="Disordered" evidence="1">
    <location>
        <begin position="197"/>
        <end position="232"/>
    </location>
</feature>
<protein>
    <submittedName>
        <fullName evidence="2">Uncharacterized protein</fullName>
    </submittedName>
</protein>
<gene>
    <name evidence="2" type="ORF">HYH03_009147</name>
</gene>
<name>A0A835XWM9_9CHLO</name>
<feature type="compositionally biased region" description="Pro residues" evidence="1">
    <location>
        <begin position="524"/>
        <end position="539"/>
    </location>
</feature>
<feature type="compositionally biased region" description="Pro residues" evidence="1">
    <location>
        <begin position="464"/>
        <end position="475"/>
    </location>
</feature>
<dbReference type="EMBL" id="JAEHOE010000044">
    <property type="protein sequence ID" value="KAG2492482.1"/>
    <property type="molecule type" value="Genomic_DNA"/>
</dbReference>
<accession>A0A835XWM9</accession>
<feature type="region of interest" description="Disordered" evidence="1">
    <location>
        <begin position="305"/>
        <end position="398"/>
    </location>
</feature>
<proteinExistence type="predicted"/>
<keyword evidence="3" id="KW-1185">Reference proteome</keyword>
<evidence type="ECO:0000313" key="3">
    <source>
        <dbReference type="Proteomes" id="UP000612055"/>
    </source>
</evidence>
<feature type="compositionally biased region" description="Pro residues" evidence="1">
    <location>
        <begin position="306"/>
        <end position="322"/>
    </location>
</feature>
<feature type="compositionally biased region" description="Low complexity" evidence="1">
    <location>
        <begin position="346"/>
        <end position="370"/>
    </location>
</feature>
<feature type="compositionally biased region" description="Low complexity" evidence="1">
    <location>
        <begin position="263"/>
        <end position="281"/>
    </location>
</feature>
<dbReference type="Proteomes" id="UP000612055">
    <property type="component" value="Unassembled WGS sequence"/>
</dbReference>
<feature type="region of interest" description="Disordered" evidence="1">
    <location>
        <begin position="1"/>
        <end position="22"/>
    </location>
</feature>
<feature type="region of interest" description="Disordered" evidence="1">
    <location>
        <begin position="453"/>
        <end position="562"/>
    </location>
</feature>